<dbReference type="SUPFAM" id="SSF47413">
    <property type="entry name" value="lambda repressor-like DNA-binding domains"/>
    <property type="match status" value="1"/>
</dbReference>
<dbReference type="PROSITE" id="PS50005">
    <property type="entry name" value="TPR"/>
    <property type="match status" value="1"/>
</dbReference>
<organism evidence="3 4">
    <name type="scientific">Clostridium sulfidigenes</name>
    <dbReference type="NCBI Taxonomy" id="318464"/>
    <lineage>
        <taxon>Bacteria</taxon>
        <taxon>Bacillati</taxon>
        <taxon>Bacillota</taxon>
        <taxon>Clostridia</taxon>
        <taxon>Eubacteriales</taxon>
        <taxon>Clostridiaceae</taxon>
        <taxon>Clostridium</taxon>
    </lineage>
</organism>
<sequence>MEILSPGQKIKKIRKELKINQKEITGGEITRELISIIENDKSTLTPTVAHIITDNINRICKERNIDFNLDTEYLLEDINAQTNKIASKYIDFLCNNEDNISKDFTKDIEEIELFLLKYDVPEKKMIIYEKIGDILKKQKEFNRSYIYYIKAFENHNRLFNDIRLFNLLQKLGNICIYLCKYKEAIDFNNLALVYNFTVPEELRLKVLINNILAYMYLEEHDKALIEIEHVEKTFKHLTKIDIFELNVLKVNCLRYKNFYNEALKINEIMLTNLDKQDTENIILITANILDIYTVLNDIKNIKIYIDKLIYMMDDYDGAKESFHCPNAYNQLGISTKLIGNIELSIECYKKSIQLAKSQRNISVLLKSLDQLLTILIKENNLEEINTFKNEVLELISLNIIDPSITPVLKLMKFYSDIGSEENLSSLLNFILECKKD</sequence>
<protein>
    <submittedName>
        <fullName evidence="3">Transcriptional regulator</fullName>
    </submittedName>
</protein>
<dbReference type="Gene3D" id="1.25.40.10">
    <property type="entry name" value="Tetratricopeptide repeat domain"/>
    <property type="match status" value="2"/>
</dbReference>
<dbReference type="GO" id="GO:0003677">
    <property type="term" value="F:DNA binding"/>
    <property type="evidence" value="ECO:0007669"/>
    <property type="project" value="InterPro"/>
</dbReference>
<evidence type="ECO:0000256" key="1">
    <source>
        <dbReference type="PROSITE-ProRule" id="PRU00339"/>
    </source>
</evidence>
<feature type="repeat" description="TPR" evidence="1">
    <location>
        <begin position="325"/>
        <end position="358"/>
    </location>
</feature>
<evidence type="ECO:0000313" key="3">
    <source>
        <dbReference type="EMBL" id="MBE6061318.1"/>
    </source>
</evidence>
<dbReference type="CDD" id="cd00093">
    <property type="entry name" value="HTH_XRE"/>
    <property type="match status" value="1"/>
</dbReference>
<evidence type="ECO:0000313" key="4">
    <source>
        <dbReference type="Proteomes" id="UP000768462"/>
    </source>
</evidence>
<keyword evidence="1" id="KW-0802">TPR repeat</keyword>
<proteinExistence type="predicted"/>
<dbReference type="SMART" id="SM00028">
    <property type="entry name" value="TPR"/>
    <property type="match status" value="4"/>
</dbReference>
<dbReference type="Pfam" id="PF12844">
    <property type="entry name" value="HTH_19"/>
    <property type="match status" value="1"/>
</dbReference>
<dbReference type="EMBL" id="SVCM01000162">
    <property type="protein sequence ID" value="MBE6061318.1"/>
    <property type="molecule type" value="Genomic_DNA"/>
</dbReference>
<dbReference type="InterPro" id="IPR011990">
    <property type="entry name" value="TPR-like_helical_dom_sf"/>
</dbReference>
<dbReference type="InterPro" id="IPR001387">
    <property type="entry name" value="Cro/C1-type_HTH"/>
</dbReference>
<dbReference type="Proteomes" id="UP000768462">
    <property type="component" value="Unassembled WGS sequence"/>
</dbReference>
<dbReference type="InterPro" id="IPR019734">
    <property type="entry name" value="TPR_rpt"/>
</dbReference>
<evidence type="ECO:0000259" key="2">
    <source>
        <dbReference type="Pfam" id="PF12844"/>
    </source>
</evidence>
<gene>
    <name evidence="3" type="ORF">E7215_14275</name>
</gene>
<dbReference type="Gene3D" id="1.10.260.40">
    <property type="entry name" value="lambda repressor-like DNA-binding domains"/>
    <property type="match status" value="1"/>
</dbReference>
<comment type="caution">
    <text evidence="3">The sequence shown here is derived from an EMBL/GenBank/DDBJ whole genome shotgun (WGS) entry which is preliminary data.</text>
</comment>
<accession>A0A927ZUS9</accession>
<name>A0A927ZUS9_9CLOT</name>
<dbReference type="SUPFAM" id="SSF48452">
    <property type="entry name" value="TPR-like"/>
    <property type="match status" value="1"/>
</dbReference>
<dbReference type="InterPro" id="IPR010982">
    <property type="entry name" value="Lambda_DNA-bd_dom_sf"/>
</dbReference>
<feature type="domain" description="HTH cro/C1-type" evidence="2">
    <location>
        <begin position="7"/>
        <end position="66"/>
    </location>
</feature>
<reference evidence="3" key="1">
    <citation type="submission" date="2019-04" db="EMBL/GenBank/DDBJ databases">
        <title>Evolution of Biomass-Degrading Anaerobic Consortia Revealed by Metagenomics.</title>
        <authorList>
            <person name="Peng X."/>
        </authorList>
    </citation>
    <scope>NUCLEOTIDE SEQUENCE</scope>
    <source>
        <strain evidence="3">SIG254</strain>
    </source>
</reference>
<dbReference type="AlphaFoldDB" id="A0A927ZUS9"/>